<dbReference type="InterPro" id="IPR039315">
    <property type="entry name" value="CheW"/>
</dbReference>
<gene>
    <name evidence="2" type="primary">cheV_2</name>
    <name evidence="2" type="ORF">Mal4_38730</name>
</gene>
<dbReference type="GO" id="GO:0006935">
    <property type="term" value="P:chemotaxis"/>
    <property type="evidence" value="ECO:0007669"/>
    <property type="project" value="InterPro"/>
</dbReference>
<proteinExistence type="predicted"/>
<dbReference type="InterPro" id="IPR002545">
    <property type="entry name" value="CheW-lke_dom"/>
</dbReference>
<keyword evidence="3" id="KW-1185">Reference proteome</keyword>
<dbReference type="PROSITE" id="PS50851">
    <property type="entry name" value="CHEW"/>
    <property type="match status" value="1"/>
</dbReference>
<dbReference type="OrthoDB" id="9794382at2"/>
<reference evidence="2 3" key="1">
    <citation type="submission" date="2019-02" db="EMBL/GenBank/DDBJ databases">
        <title>Deep-cultivation of Planctomycetes and their phenomic and genomic characterization uncovers novel biology.</title>
        <authorList>
            <person name="Wiegand S."/>
            <person name="Jogler M."/>
            <person name="Boedeker C."/>
            <person name="Pinto D."/>
            <person name="Vollmers J."/>
            <person name="Rivas-Marin E."/>
            <person name="Kohn T."/>
            <person name="Peeters S.H."/>
            <person name="Heuer A."/>
            <person name="Rast P."/>
            <person name="Oberbeckmann S."/>
            <person name="Bunk B."/>
            <person name="Jeske O."/>
            <person name="Meyerdierks A."/>
            <person name="Storesund J.E."/>
            <person name="Kallscheuer N."/>
            <person name="Luecker S."/>
            <person name="Lage O.M."/>
            <person name="Pohl T."/>
            <person name="Merkel B.J."/>
            <person name="Hornburger P."/>
            <person name="Mueller R.-W."/>
            <person name="Bruemmer F."/>
            <person name="Labrenz M."/>
            <person name="Spormann A.M."/>
            <person name="Op den Camp H."/>
            <person name="Overmann J."/>
            <person name="Amann R."/>
            <person name="Jetten M.S.M."/>
            <person name="Mascher T."/>
            <person name="Medema M.H."/>
            <person name="Devos D.P."/>
            <person name="Kaster A.-K."/>
            <person name="Ovreas L."/>
            <person name="Rohde M."/>
            <person name="Galperin M.Y."/>
            <person name="Jogler C."/>
        </authorList>
    </citation>
    <scope>NUCLEOTIDE SEQUENCE [LARGE SCALE GENOMIC DNA]</scope>
    <source>
        <strain evidence="2 3">Mal4</strain>
    </source>
</reference>
<dbReference type="InterPro" id="IPR036061">
    <property type="entry name" value="CheW-like_dom_sf"/>
</dbReference>
<dbReference type="SMART" id="SM00260">
    <property type="entry name" value="CheW"/>
    <property type="match status" value="1"/>
</dbReference>
<dbReference type="Proteomes" id="UP000320496">
    <property type="component" value="Chromosome"/>
</dbReference>
<dbReference type="Gene3D" id="2.30.30.40">
    <property type="entry name" value="SH3 Domains"/>
    <property type="match status" value="1"/>
</dbReference>
<dbReference type="SUPFAM" id="SSF50341">
    <property type="entry name" value="CheW-like"/>
    <property type="match status" value="1"/>
</dbReference>
<dbReference type="GO" id="GO:0005829">
    <property type="term" value="C:cytosol"/>
    <property type="evidence" value="ECO:0007669"/>
    <property type="project" value="TreeGrafter"/>
</dbReference>
<protein>
    <submittedName>
        <fullName evidence="2">Chemotaxis protein CheV</fullName>
    </submittedName>
</protein>
<organism evidence="2 3">
    <name type="scientific">Maioricimonas rarisocia</name>
    <dbReference type="NCBI Taxonomy" id="2528026"/>
    <lineage>
        <taxon>Bacteria</taxon>
        <taxon>Pseudomonadati</taxon>
        <taxon>Planctomycetota</taxon>
        <taxon>Planctomycetia</taxon>
        <taxon>Planctomycetales</taxon>
        <taxon>Planctomycetaceae</taxon>
        <taxon>Maioricimonas</taxon>
    </lineage>
</organism>
<evidence type="ECO:0000259" key="1">
    <source>
        <dbReference type="PROSITE" id="PS50851"/>
    </source>
</evidence>
<name>A0A517ZAP2_9PLAN</name>
<feature type="domain" description="CheW-like" evidence="1">
    <location>
        <begin position="48"/>
        <end position="186"/>
    </location>
</feature>
<dbReference type="PANTHER" id="PTHR22617:SF23">
    <property type="entry name" value="CHEMOTAXIS PROTEIN CHEW"/>
    <property type="match status" value="1"/>
</dbReference>
<accession>A0A517ZAP2</accession>
<dbReference type="AlphaFoldDB" id="A0A517ZAP2"/>
<dbReference type="Pfam" id="PF01584">
    <property type="entry name" value="CheW"/>
    <property type="match status" value="1"/>
</dbReference>
<dbReference type="Gene3D" id="2.40.50.180">
    <property type="entry name" value="CheA-289, Domain 4"/>
    <property type="match status" value="1"/>
</dbReference>
<evidence type="ECO:0000313" key="2">
    <source>
        <dbReference type="EMBL" id="QDU39528.1"/>
    </source>
</evidence>
<evidence type="ECO:0000313" key="3">
    <source>
        <dbReference type="Proteomes" id="UP000320496"/>
    </source>
</evidence>
<dbReference type="EMBL" id="CP036275">
    <property type="protein sequence ID" value="QDU39528.1"/>
    <property type="molecule type" value="Genomic_DNA"/>
</dbReference>
<sequence>MVLASRRGPDMMDFLTAASVILGFPRAAVGVSLFVNSSRCRPTTVPMTEELLVFRLDDRCCGLRIAHVREVLRAVAISPLPGEHPELEGLVNVRGEAVPVLDLRTRFGLPRRPIALTDCLIVLSQPGRLAAVRADAGVDLHRVESADIGPVDPSIRQFSGVCEAARIDEQVVFVLDVDHLLEGIESAHTGYTSISRLAEQDGT</sequence>
<dbReference type="PANTHER" id="PTHR22617">
    <property type="entry name" value="CHEMOTAXIS SENSOR HISTIDINE KINASE-RELATED"/>
    <property type="match status" value="1"/>
</dbReference>
<dbReference type="KEGG" id="mri:Mal4_38730"/>
<dbReference type="GO" id="GO:0007165">
    <property type="term" value="P:signal transduction"/>
    <property type="evidence" value="ECO:0007669"/>
    <property type="project" value="InterPro"/>
</dbReference>